<dbReference type="AlphaFoldDB" id="A0A914X1R2"/>
<dbReference type="InterPro" id="IPR036734">
    <property type="entry name" value="Neur_chan_lig-bd_sf"/>
</dbReference>
<evidence type="ECO:0000256" key="2">
    <source>
        <dbReference type="ARBA" id="ARBA00022692"/>
    </source>
</evidence>
<keyword evidence="2 5" id="KW-0812">Transmembrane</keyword>
<keyword evidence="4 5" id="KW-0472">Membrane</keyword>
<dbReference type="WBParaSite" id="PSAMB.scaffold6112size10176.g27934.t1">
    <property type="protein sequence ID" value="PSAMB.scaffold6112size10176.g27934.t1"/>
    <property type="gene ID" value="PSAMB.scaffold6112size10176.g27934"/>
</dbReference>
<evidence type="ECO:0000256" key="4">
    <source>
        <dbReference type="ARBA" id="ARBA00023136"/>
    </source>
</evidence>
<dbReference type="Gene3D" id="1.20.58.390">
    <property type="entry name" value="Neurotransmitter-gated ion-channel transmembrane domain"/>
    <property type="match status" value="1"/>
</dbReference>
<dbReference type="Proteomes" id="UP000887566">
    <property type="component" value="Unplaced"/>
</dbReference>
<dbReference type="PANTHER" id="PTHR18945">
    <property type="entry name" value="NEUROTRANSMITTER GATED ION CHANNEL"/>
    <property type="match status" value="1"/>
</dbReference>
<evidence type="ECO:0000313" key="8">
    <source>
        <dbReference type="Proteomes" id="UP000887566"/>
    </source>
</evidence>
<feature type="transmembrane region" description="Helical" evidence="5">
    <location>
        <begin position="255"/>
        <end position="277"/>
    </location>
</feature>
<dbReference type="SUPFAM" id="SSF63712">
    <property type="entry name" value="Nicotinic receptor ligand binding domain-like"/>
    <property type="match status" value="1"/>
</dbReference>
<evidence type="ECO:0000256" key="3">
    <source>
        <dbReference type="ARBA" id="ARBA00022989"/>
    </source>
</evidence>
<dbReference type="GO" id="GO:0005230">
    <property type="term" value="F:extracellular ligand-gated monoatomic ion channel activity"/>
    <property type="evidence" value="ECO:0007669"/>
    <property type="project" value="InterPro"/>
</dbReference>
<evidence type="ECO:0000256" key="1">
    <source>
        <dbReference type="ARBA" id="ARBA00004141"/>
    </source>
</evidence>
<organism evidence="8 9">
    <name type="scientific">Plectus sambesii</name>
    <dbReference type="NCBI Taxonomy" id="2011161"/>
    <lineage>
        <taxon>Eukaryota</taxon>
        <taxon>Metazoa</taxon>
        <taxon>Ecdysozoa</taxon>
        <taxon>Nematoda</taxon>
        <taxon>Chromadorea</taxon>
        <taxon>Plectida</taxon>
        <taxon>Plectina</taxon>
        <taxon>Plectoidea</taxon>
        <taxon>Plectidae</taxon>
        <taxon>Plectus</taxon>
    </lineage>
</organism>
<protein>
    <submittedName>
        <fullName evidence="9">Uncharacterized protein</fullName>
    </submittedName>
</protein>
<dbReference type="FunFam" id="2.70.170.10:FF:000028">
    <property type="entry name" value="AcetylCholine Receptor"/>
    <property type="match status" value="1"/>
</dbReference>
<evidence type="ECO:0000256" key="5">
    <source>
        <dbReference type="SAM" id="Phobius"/>
    </source>
</evidence>
<proteinExistence type="predicted"/>
<evidence type="ECO:0000259" key="6">
    <source>
        <dbReference type="Pfam" id="PF02931"/>
    </source>
</evidence>
<dbReference type="SUPFAM" id="SSF90112">
    <property type="entry name" value="Neurotransmitter-gated ion-channel transmembrane pore"/>
    <property type="match status" value="1"/>
</dbReference>
<dbReference type="InterPro" id="IPR006202">
    <property type="entry name" value="Neur_chan_lig-bd"/>
</dbReference>
<reference evidence="9" key="1">
    <citation type="submission" date="2022-11" db="UniProtKB">
        <authorList>
            <consortium name="WormBaseParasite"/>
        </authorList>
    </citation>
    <scope>IDENTIFICATION</scope>
</reference>
<name>A0A914X1R2_9BILA</name>
<feature type="domain" description="Neurotransmitter-gated ion-channel transmembrane" evidence="7">
    <location>
        <begin position="261"/>
        <end position="461"/>
    </location>
</feature>
<keyword evidence="3 5" id="KW-1133">Transmembrane helix</keyword>
<dbReference type="Pfam" id="PF02931">
    <property type="entry name" value="Neur_chan_LBD"/>
    <property type="match status" value="1"/>
</dbReference>
<dbReference type="InterPro" id="IPR036719">
    <property type="entry name" value="Neuro-gated_channel_TM_sf"/>
</dbReference>
<evidence type="ECO:0000313" key="9">
    <source>
        <dbReference type="WBParaSite" id="PSAMB.scaffold6112size10176.g27934.t1"/>
    </source>
</evidence>
<dbReference type="Gene3D" id="2.70.170.10">
    <property type="entry name" value="Neurotransmitter-gated ion-channel ligand-binding domain"/>
    <property type="match status" value="1"/>
</dbReference>
<sequence>MYFVFGVLLAYYTYICKTTIEAQSIEYTLHQTLMDGYNKAIRPVKNVKDKVTVQIQPILYSLIQVDERIGSMEFLQWLELRWRDAYLTWDPQSYDNVLRTTFMASDIWVPDITVLNQMDELKYMIDKEDVIAEVFYDGTVTVAYNMLLNLRCHNYDLAKFPFDVQTCSTRYGPWAHSSDQVVITTGKVIENVNQFREHTEWTIEAFGTLYNTSKKMVRQSLLNVKLANGTEMTLNDTRIFEEIHFELKLRRKAGYYVYTLVLPTLITTTLCFVGLFSPFDVSGNREERVSLGITAMLSMTVILMLVAGEMPRSSGNHPLLGRFVMFEIVMSTVATIATVIVMMLHQRAELAASNPPQWLVKLTYLALCIRETIDWNNKVASKSNGTDQKTEKERIQSEDLSASVGAISKAKYALSNNAALVELRKLTNNLKLKSKYSSVKHYWINIFRLVDNVLLIVFNAANLL</sequence>
<dbReference type="CDD" id="cd19051">
    <property type="entry name" value="LGIC_TM_cation"/>
    <property type="match status" value="1"/>
</dbReference>
<dbReference type="Pfam" id="PF02932">
    <property type="entry name" value="Neur_chan_memb"/>
    <property type="match status" value="1"/>
</dbReference>
<keyword evidence="8" id="KW-1185">Reference proteome</keyword>
<accession>A0A914X1R2</accession>
<dbReference type="InterPro" id="IPR006029">
    <property type="entry name" value="Neurotrans-gated_channel_TM"/>
</dbReference>
<comment type="subcellular location">
    <subcellularLocation>
        <location evidence="1">Membrane</location>
        <topology evidence="1">Multi-pass membrane protein</topology>
    </subcellularLocation>
</comment>
<dbReference type="InterPro" id="IPR006201">
    <property type="entry name" value="Neur_channel"/>
</dbReference>
<dbReference type="InterPro" id="IPR038050">
    <property type="entry name" value="Neuro_actylchol_rec"/>
</dbReference>
<feature type="domain" description="Neurotransmitter-gated ion-channel ligand-binding" evidence="6">
    <location>
        <begin position="27"/>
        <end position="252"/>
    </location>
</feature>
<evidence type="ECO:0000259" key="7">
    <source>
        <dbReference type="Pfam" id="PF02932"/>
    </source>
</evidence>
<dbReference type="GO" id="GO:0004888">
    <property type="term" value="F:transmembrane signaling receptor activity"/>
    <property type="evidence" value="ECO:0007669"/>
    <property type="project" value="InterPro"/>
</dbReference>
<dbReference type="CDD" id="cd18989">
    <property type="entry name" value="LGIC_ECD_cation"/>
    <property type="match status" value="1"/>
</dbReference>
<dbReference type="PRINTS" id="PR00252">
    <property type="entry name" value="NRIONCHANNEL"/>
</dbReference>
<feature type="transmembrane region" description="Helical" evidence="5">
    <location>
        <begin position="319"/>
        <end position="344"/>
    </location>
</feature>
<dbReference type="GO" id="GO:0016020">
    <property type="term" value="C:membrane"/>
    <property type="evidence" value="ECO:0007669"/>
    <property type="project" value="UniProtKB-SubCell"/>
</dbReference>
<feature type="transmembrane region" description="Helical" evidence="5">
    <location>
        <begin position="289"/>
        <end position="307"/>
    </location>
</feature>